<dbReference type="EMBL" id="JAPMOS010000013">
    <property type="protein sequence ID" value="KAJ4460430.1"/>
    <property type="molecule type" value="Genomic_DNA"/>
</dbReference>
<feature type="compositionally biased region" description="Pro residues" evidence="1">
    <location>
        <begin position="105"/>
        <end position="117"/>
    </location>
</feature>
<proteinExistence type="predicted"/>
<feature type="region of interest" description="Disordered" evidence="1">
    <location>
        <begin position="1"/>
        <end position="39"/>
    </location>
</feature>
<dbReference type="InterPro" id="IPR009755">
    <property type="entry name" value="RMC1_C"/>
</dbReference>
<feature type="compositionally biased region" description="Low complexity" evidence="1">
    <location>
        <begin position="186"/>
        <end position="198"/>
    </location>
</feature>
<dbReference type="Proteomes" id="UP001141327">
    <property type="component" value="Unassembled WGS sequence"/>
</dbReference>
<evidence type="ECO:0000256" key="1">
    <source>
        <dbReference type="SAM" id="MobiDB-lite"/>
    </source>
</evidence>
<evidence type="ECO:0000259" key="2">
    <source>
        <dbReference type="Pfam" id="PF07035"/>
    </source>
</evidence>
<dbReference type="Pfam" id="PF07035">
    <property type="entry name" value="RMC1_C"/>
    <property type="match status" value="1"/>
</dbReference>
<feature type="region of interest" description="Disordered" evidence="1">
    <location>
        <begin position="135"/>
        <end position="200"/>
    </location>
</feature>
<reference evidence="3" key="1">
    <citation type="journal article" date="2022" name="bioRxiv">
        <title>Genomics of Preaxostyla Flagellates Illuminates Evolutionary Transitions and the Path Towards Mitochondrial Loss.</title>
        <authorList>
            <person name="Novak L.V.F."/>
            <person name="Treitli S.C."/>
            <person name="Pyrih J."/>
            <person name="Halakuc P."/>
            <person name="Pipaliya S.V."/>
            <person name="Vacek V."/>
            <person name="Brzon O."/>
            <person name="Soukal P."/>
            <person name="Eme L."/>
            <person name="Dacks J.B."/>
            <person name="Karnkowska A."/>
            <person name="Elias M."/>
            <person name="Hampl V."/>
        </authorList>
    </citation>
    <scope>NUCLEOTIDE SEQUENCE</scope>
    <source>
        <strain evidence="3">RCP-MX</strain>
    </source>
</reference>
<name>A0ABQ8USC5_9EUKA</name>
<feature type="compositionally biased region" description="Pro residues" evidence="1">
    <location>
        <begin position="163"/>
        <end position="185"/>
    </location>
</feature>
<organism evidence="3 4">
    <name type="scientific">Paratrimastix pyriformis</name>
    <dbReference type="NCBI Taxonomy" id="342808"/>
    <lineage>
        <taxon>Eukaryota</taxon>
        <taxon>Metamonada</taxon>
        <taxon>Preaxostyla</taxon>
        <taxon>Paratrimastigidae</taxon>
        <taxon>Paratrimastix</taxon>
    </lineage>
</organism>
<dbReference type="InterPro" id="IPR040371">
    <property type="entry name" value="RMC1"/>
</dbReference>
<feature type="domain" description="Mic1" evidence="2">
    <location>
        <begin position="302"/>
        <end position="490"/>
    </location>
</feature>
<sequence length="520" mass="55275">MTPQPQLAAGAAVSPSGRPTSPSPSPAPPGHTPVRRPGHFIPLSQVDAAQAAAAAAAAATPGPQAATPIRVGHPIRVGVALPATAAAAAAAAAAAPDEPQADEPAPVPSPSPSPPPDRVARGVASAMNEALAAANASPVRFHRQPPVPPLSRLTPEWLGDAPAQPPASPAPGPTPGPAPTTPSPAPVAGAASGPANPAELDEFGMVPEHLMQASAPTTTLTAASTGLLLHSLENPASPHPARRAPGITEGEAPMRTGPRSSLRCPIATAPGRLGRPIDRRAGCCDAGPPKGIHKAMERLLDAFVVTQFDVYTHVFTPLEGDTRPADPASDRYLVAVLIEYIRSLRWQRIIPPHYVLTLVITLLARGRRFHQLHQFLQYHVVTDEPHVACKLLALEKEYPPAYQMALDMLSRLGQPGFIVSAMLSRDEVIDALRLLRHYATVNPQSNINHIKSREFLSAAFHSGDRAKFYNVFRFFEARNYALRGNPSFVESDGCGEYVRAFREWFGQETISAVNRWEVMQ</sequence>
<protein>
    <submittedName>
        <fullName evidence="3">MIC1 protein</fullName>
    </submittedName>
</protein>
<feature type="region of interest" description="Disordered" evidence="1">
    <location>
        <begin position="91"/>
        <end position="122"/>
    </location>
</feature>
<dbReference type="PANTHER" id="PTHR12897:SF4">
    <property type="entry name" value="REGULATOR OF MON1-CCZ1 COMPLEX"/>
    <property type="match status" value="1"/>
</dbReference>
<dbReference type="PRINTS" id="PR01217">
    <property type="entry name" value="PRICHEXTENSN"/>
</dbReference>
<keyword evidence="4" id="KW-1185">Reference proteome</keyword>
<evidence type="ECO:0000313" key="4">
    <source>
        <dbReference type="Proteomes" id="UP001141327"/>
    </source>
</evidence>
<dbReference type="PANTHER" id="PTHR12897">
    <property type="entry name" value="COLON CANCER-ASSOCIATED PROTEIN MIC1"/>
    <property type="match status" value="1"/>
</dbReference>
<feature type="compositionally biased region" description="Low complexity" evidence="1">
    <location>
        <begin position="91"/>
        <end position="104"/>
    </location>
</feature>
<feature type="compositionally biased region" description="Pro residues" evidence="1">
    <location>
        <begin position="21"/>
        <end position="31"/>
    </location>
</feature>
<evidence type="ECO:0000313" key="3">
    <source>
        <dbReference type="EMBL" id="KAJ4460430.1"/>
    </source>
</evidence>
<feature type="region of interest" description="Disordered" evidence="1">
    <location>
        <begin position="231"/>
        <end position="265"/>
    </location>
</feature>
<accession>A0ABQ8USC5</accession>
<gene>
    <name evidence="3" type="ORF">PAPYR_3463</name>
</gene>
<comment type="caution">
    <text evidence="3">The sequence shown here is derived from an EMBL/GenBank/DDBJ whole genome shotgun (WGS) entry which is preliminary data.</text>
</comment>